<reference evidence="1" key="2">
    <citation type="journal article" date="2015" name="Fish Shellfish Immunol.">
        <title>Early steps in the European eel (Anguilla anguilla)-Vibrio vulnificus interaction in the gills: Role of the RtxA13 toxin.</title>
        <authorList>
            <person name="Callol A."/>
            <person name="Pajuelo D."/>
            <person name="Ebbesson L."/>
            <person name="Teles M."/>
            <person name="MacKenzie S."/>
            <person name="Amaro C."/>
        </authorList>
    </citation>
    <scope>NUCLEOTIDE SEQUENCE</scope>
</reference>
<dbReference type="AlphaFoldDB" id="A0A0E9QS81"/>
<sequence>MNIKSVELVNTSWDIKNEKKGKLEYISCHPSLRKTKKLILRPF</sequence>
<name>A0A0E9QS81_ANGAN</name>
<protein>
    <submittedName>
        <fullName evidence="1">Uncharacterized protein</fullName>
    </submittedName>
</protein>
<evidence type="ECO:0000313" key="1">
    <source>
        <dbReference type="EMBL" id="JAH19135.1"/>
    </source>
</evidence>
<accession>A0A0E9QS81</accession>
<organism evidence="1">
    <name type="scientific">Anguilla anguilla</name>
    <name type="common">European freshwater eel</name>
    <name type="synonym">Muraena anguilla</name>
    <dbReference type="NCBI Taxonomy" id="7936"/>
    <lineage>
        <taxon>Eukaryota</taxon>
        <taxon>Metazoa</taxon>
        <taxon>Chordata</taxon>
        <taxon>Craniata</taxon>
        <taxon>Vertebrata</taxon>
        <taxon>Euteleostomi</taxon>
        <taxon>Actinopterygii</taxon>
        <taxon>Neopterygii</taxon>
        <taxon>Teleostei</taxon>
        <taxon>Anguilliformes</taxon>
        <taxon>Anguillidae</taxon>
        <taxon>Anguilla</taxon>
    </lineage>
</organism>
<proteinExistence type="predicted"/>
<dbReference type="EMBL" id="GBXM01089442">
    <property type="protein sequence ID" value="JAH19135.1"/>
    <property type="molecule type" value="Transcribed_RNA"/>
</dbReference>
<reference evidence="1" key="1">
    <citation type="submission" date="2014-11" db="EMBL/GenBank/DDBJ databases">
        <authorList>
            <person name="Amaro Gonzalez C."/>
        </authorList>
    </citation>
    <scope>NUCLEOTIDE SEQUENCE</scope>
</reference>